<dbReference type="InterPro" id="IPR011006">
    <property type="entry name" value="CheY-like_superfamily"/>
</dbReference>
<accession>A0A4U8Z0A8</accession>
<dbReference type="SMART" id="SM00448">
    <property type="entry name" value="REC"/>
    <property type="match status" value="1"/>
</dbReference>
<dbReference type="SUPFAM" id="SSF52172">
    <property type="entry name" value="CheY-like"/>
    <property type="match status" value="1"/>
</dbReference>
<dbReference type="PROSITE" id="PS50110">
    <property type="entry name" value="RESPONSE_REGULATORY"/>
    <property type="match status" value="1"/>
</dbReference>
<dbReference type="CDD" id="cd06170">
    <property type="entry name" value="LuxR_C_like"/>
    <property type="match status" value="1"/>
</dbReference>
<dbReference type="Gene3D" id="1.10.10.10">
    <property type="entry name" value="Winged helix-like DNA-binding domain superfamily/Winged helix DNA-binding domain"/>
    <property type="match status" value="1"/>
</dbReference>
<feature type="domain" description="Response regulatory" evidence="5">
    <location>
        <begin position="3"/>
        <end position="120"/>
    </location>
</feature>
<proteinExistence type="predicted"/>
<dbReference type="EMBL" id="LR536450">
    <property type="protein sequence ID" value="VFU08490.1"/>
    <property type="molecule type" value="Genomic_DNA"/>
</dbReference>
<dbReference type="PRINTS" id="PR00038">
    <property type="entry name" value="HTHLUXR"/>
</dbReference>
<dbReference type="InterPro" id="IPR036388">
    <property type="entry name" value="WH-like_DNA-bd_sf"/>
</dbReference>
<evidence type="ECO:0000259" key="4">
    <source>
        <dbReference type="PROSITE" id="PS50043"/>
    </source>
</evidence>
<dbReference type="GO" id="GO:0000160">
    <property type="term" value="P:phosphorelay signal transduction system"/>
    <property type="evidence" value="ECO:0007669"/>
    <property type="project" value="InterPro"/>
</dbReference>
<dbReference type="OrthoDB" id="3678174at2"/>
<dbReference type="Pfam" id="PF00196">
    <property type="entry name" value="GerE"/>
    <property type="match status" value="1"/>
</dbReference>
<protein>
    <submittedName>
        <fullName evidence="6">DNA-binding response regulator</fullName>
    </submittedName>
</protein>
<evidence type="ECO:0000256" key="2">
    <source>
        <dbReference type="ARBA" id="ARBA00023125"/>
    </source>
</evidence>
<dbReference type="InterPro" id="IPR016032">
    <property type="entry name" value="Sig_transdc_resp-reg_C-effctor"/>
</dbReference>
<reference evidence="6 7" key="1">
    <citation type="submission" date="2019-03" db="EMBL/GenBank/DDBJ databases">
        <authorList>
            <person name="Kox A.R. M."/>
        </authorList>
    </citation>
    <scope>NUCLEOTIDE SEQUENCE [LARGE SCALE GENOMIC DNA]</scope>
    <source>
        <strain evidence="6">MTUNDRAET4 annotated genome</strain>
    </source>
</reference>
<dbReference type="AlphaFoldDB" id="A0A4U8Z0A8"/>
<name>A0A4U8Z0A8_METTU</name>
<dbReference type="InterPro" id="IPR001789">
    <property type="entry name" value="Sig_transdc_resp-reg_receiver"/>
</dbReference>
<evidence type="ECO:0000256" key="3">
    <source>
        <dbReference type="PROSITE-ProRule" id="PRU00169"/>
    </source>
</evidence>
<dbReference type="SUPFAM" id="SSF46894">
    <property type="entry name" value="C-terminal effector domain of the bipartite response regulators"/>
    <property type="match status" value="1"/>
</dbReference>
<organism evidence="6 7">
    <name type="scientific">Methylocella tundrae</name>
    <dbReference type="NCBI Taxonomy" id="227605"/>
    <lineage>
        <taxon>Bacteria</taxon>
        <taxon>Pseudomonadati</taxon>
        <taxon>Pseudomonadota</taxon>
        <taxon>Alphaproteobacteria</taxon>
        <taxon>Hyphomicrobiales</taxon>
        <taxon>Beijerinckiaceae</taxon>
        <taxon>Methylocella</taxon>
    </lineage>
</organism>
<dbReference type="Proteomes" id="UP000294360">
    <property type="component" value="Chromosome"/>
</dbReference>
<gene>
    <name evidence="6" type="ORF">MTUNDRAET4_1597</name>
</gene>
<sequence>MTSVLIIDDHPMVLQGCRRVLEDMGIGRLYEATTVVSGYRAFLRHHPDVVIVDLTFQGDDLGGLSLIRRIASSDRKARILVLSMHNDPAIVSRALESGALSYVLKDMSSSEFSTAFEKVQLGEAHLSHRLAMQVAMLRSKGNDSATKDLTSREVQILSLLGKGNSYDKIAAKLGISYKTVTNACSSIRAKLKINTLAELIRFAIHNDPERSS</sequence>
<feature type="modified residue" description="4-aspartylphosphate" evidence="3">
    <location>
        <position position="53"/>
    </location>
</feature>
<feature type="domain" description="HTH luxR-type" evidence="4">
    <location>
        <begin position="142"/>
        <end position="207"/>
    </location>
</feature>
<dbReference type="InterPro" id="IPR058245">
    <property type="entry name" value="NreC/VraR/RcsB-like_REC"/>
</dbReference>
<dbReference type="GO" id="GO:0006355">
    <property type="term" value="P:regulation of DNA-templated transcription"/>
    <property type="evidence" value="ECO:0007669"/>
    <property type="project" value="InterPro"/>
</dbReference>
<evidence type="ECO:0000313" key="7">
    <source>
        <dbReference type="Proteomes" id="UP000294360"/>
    </source>
</evidence>
<dbReference type="GO" id="GO:0003677">
    <property type="term" value="F:DNA binding"/>
    <property type="evidence" value="ECO:0007669"/>
    <property type="project" value="UniProtKB-KW"/>
</dbReference>
<dbReference type="Gene3D" id="3.40.50.2300">
    <property type="match status" value="1"/>
</dbReference>
<evidence type="ECO:0000256" key="1">
    <source>
        <dbReference type="ARBA" id="ARBA00022553"/>
    </source>
</evidence>
<dbReference type="InterPro" id="IPR000792">
    <property type="entry name" value="Tscrpt_reg_LuxR_C"/>
</dbReference>
<evidence type="ECO:0000259" key="5">
    <source>
        <dbReference type="PROSITE" id="PS50110"/>
    </source>
</evidence>
<keyword evidence="1 3" id="KW-0597">Phosphoprotein</keyword>
<keyword evidence="2 6" id="KW-0238">DNA-binding</keyword>
<dbReference type="PROSITE" id="PS00622">
    <property type="entry name" value="HTH_LUXR_1"/>
    <property type="match status" value="1"/>
</dbReference>
<dbReference type="PANTHER" id="PTHR43214:SF43">
    <property type="entry name" value="TWO-COMPONENT RESPONSE REGULATOR"/>
    <property type="match status" value="1"/>
</dbReference>
<evidence type="ECO:0000313" key="6">
    <source>
        <dbReference type="EMBL" id="VFU08490.1"/>
    </source>
</evidence>
<dbReference type="Pfam" id="PF00072">
    <property type="entry name" value="Response_reg"/>
    <property type="match status" value="1"/>
</dbReference>
<dbReference type="RefSeq" id="WP_134488487.1">
    <property type="nucleotide sequence ID" value="NZ_CP139089.1"/>
</dbReference>
<dbReference type="CDD" id="cd17535">
    <property type="entry name" value="REC_NarL-like"/>
    <property type="match status" value="1"/>
</dbReference>
<dbReference type="InterPro" id="IPR039420">
    <property type="entry name" value="WalR-like"/>
</dbReference>
<dbReference type="PROSITE" id="PS50043">
    <property type="entry name" value="HTH_LUXR_2"/>
    <property type="match status" value="1"/>
</dbReference>
<dbReference type="PANTHER" id="PTHR43214">
    <property type="entry name" value="TWO-COMPONENT RESPONSE REGULATOR"/>
    <property type="match status" value="1"/>
</dbReference>
<dbReference type="KEGG" id="mtun:MTUNDRAET4_1597"/>
<dbReference type="SMART" id="SM00421">
    <property type="entry name" value="HTH_LUXR"/>
    <property type="match status" value="1"/>
</dbReference>